<evidence type="ECO:0000256" key="3">
    <source>
        <dbReference type="ARBA" id="ARBA00022448"/>
    </source>
</evidence>
<keyword evidence="3" id="KW-0813">Transport</keyword>
<sequence length="450" mass="50460">MKKLLFNFKTTGICALLTCVVALTANAQEVITLQKAVDLALTRNLTVKQSQFNEAFDQETLNQSKNNRLPNLSASTSPTVNFGRNIDFSTNQFVNQRVFGFSATVGSQIALFQGFQLKNQIIENKILLDADKSATAKVKNDLVLNVVTTFLQVLSNQDLVVAAKQQMDISKLAMDRTEKSFKVGNLTQADLSQAKAQISTAELNQVNAENQLESSLLALKQYMEMDPATNIKVERPDISKLTNVKTTYDPQEVFTSALRVNPDVLLADIRKNASAQNIKIAKGAYYPSLVLFGQLGTNYSDARLFNGSKYQFFNQLSDNFNQALGVSLQIPIFTRFNTRTNVRKAQITYQNAEVTAQLAKNNLNKIIYQAVWDLQASQKQYQSSLQTYQANKDAFNVIQQRYNVGLVNSLDYNTSLTNLNKSQFDMIQAQYMVVFRSKVIDYYLGNPIIL</sequence>
<organism evidence="9 10">
    <name type="scientific">Mucilaginibacter boryungensis</name>
    <dbReference type="NCBI Taxonomy" id="768480"/>
    <lineage>
        <taxon>Bacteria</taxon>
        <taxon>Pseudomonadati</taxon>
        <taxon>Bacteroidota</taxon>
        <taxon>Sphingobacteriia</taxon>
        <taxon>Sphingobacteriales</taxon>
        <taxon>Sphingobacteriaceae</taxon>
        <taxon>Mucilaginibacter</taxon>
    </lineage>
</organism>
<keyword evidence="7" id="KW-0998">Cell outer membrane</keyword>
<evidence type="ECO:0000256" key="2">
    <source>
        <dbReference type="ARBA" id="ARBA00007613"/>
    </source>
</evidence>
<comment type="similarity">
    <text evidence="2">Belongs to the outer membrane factor (OMF) (TC 1.B.17) family.</text>
</comment>
<evidence type="ECO:0000256" key="1">
    <source>
        <dbReference type="ARBA" id="ARBA00004442"/>
    </source>
</evidence>
<gene>
    <name evidence="9" type="ORF">IRJ18_01265</name>
</gene>
<evidence type="ECO:0000313" key="10">
    <source>
        <dbReference type="Proteomes" id="UP000632774"/>
    </source>
</evidence>
<dbReference type="EMBL" id="JADFFM010000001">
    <property type="protein sequence ID" value="MBE9664969.1"/>
    <property type="molecule type" value="Genomic_DNA"/>
</dbReference>
<dbReference type="Pfam" id="PF02321">
    <property type="entry name" value="OEP"/>
    <property type="match status" value="2"/>
</dbReference>
<dbReference type="Gene3D" id="1.20.1600.10">
    <property type="entry name" value="Outer membrane efflux proteins (OEP)"/>
    <property type="match status" value="1"/>
</dbReference>
<dbReference type="RefSeq" id="WP_194104389.1">
    <property type="nucleotide sequence ID" value="NZ_JADFFM010000001.1"/>
</dbReference>
<evidence type="ECO:0000256" key="4">
    <source>
        <dbReference type="ARBA" id="ARBA00022452"/>
    </source>
</evidence>
<keyword evidence="6" id="KW-0472">Membrane</keyword>
<feature type="chain" id="PRO_5045401112" evidence="8">
    <location>
        <begin position="28"/>
        <end position="450"/>
    </location>
</feature>
<protein>
    <submittedName>
        <fullName evidence="9">TolC family protein</fullName>
    </submittedName>
</protein>
<feature type="signal peptide" evidence="8">
    <location>
        <begin position="1"/>
        <end position="27"/>
    </location>
</feature>
<evidence type="ECO:0000256" key="8">
    <source>
        <dbReference type="SAM" id="SignalP"/>
    </source>
</evidence>
<keyword evidence="4" id="KW-1134">Transmembrane beta strand</keyword>
<dbReference type="PANTHER" id="PTHR30026:SF20">
    <property type="entry name" value="OUTER MEMBRANE PROTEIN TOLC"/>
    <property type="match status" value="1"/>
</dbReference>
<reference evidence="9 10" key="1">
    <citation type="submission" date="2020-10" db="EMBL/GenBank/DDBJ databases">
        <title>Mucilaginibacter mali sp. nov., isolated from rhizosphere soil of apple orchard.</title>
        <authorList>
            <person name="Lee J.-S."/>
            <person name="Kim H.S."/>
            <person name="Kim J.-S."/>
        </authorList>
    </citation>
    <scope>NUCLEOTIDE SEQUENCE [LARGE SCALE GENOMIC DNA]</scope>
    <source>
        <strain evidence="9 10">KCTC 23157</strain>
    </source>
</reference>
<comment type="caution">
    <text evidence="9">The sequence shown here is derived from an EMBL/GenBank/DDBJ whole genome shotgun (WGS) entry which is preliminary data.</text>
</comment>
<evidence type="ECO:0000256" key="7">
    <source>
        <dbReference type="ARBA" id="ARBA00023237"/>
    </source>
</evidence>
<keyword evidence="8" id="KW-0732">Signal</keyword>
<dbReference type="Proteomes" id="UP000632774">
    <property type="component" value="Unassembled WGS sequence"/>
</dbReference>
<keyword evidence="5" id="KW-0812">Transmembrane</keyword>
<proteinExistence type="inferred from homology"/>
<dbReference type="InterPro" id="IPR051906">
    <property type="entry name" value="TolC-like"/>
</dbReference>
<dbReference type="PANTHER" id="PTHR30026">
    <property type="entry name" value="OUTER MEMBRANE PROTEIN TOLC"/>
    <property type="match status" value="1"/>
</dbReference>
<name>A0ABR9XDB7_9SPHI</name>
<dbReference type="InterPro" id="IPR003423">
    <property type="entry name" value="OMP_efflux"/>
</dbReference>
<evidence type="ECO:0000256" key="5">
    <source>
        <dbReference type="ARBA" id="ARBA00022692"/>
    </source>
</evidence>
<evidence type="ECO:0000256" key="6">
    <source>
        <dbReference type="ARBA" id="ARBA00023136"/>
    </source>
</evidence>
<accession>A0ABR9XDB7</accession>
<evidence type="ECO:0000313" key="9">
    <source>
        <dbReference type="EMBL" id="MBE9664969.1"/>
    </source>
</evidence>
<keyword evidence="10" id="KW-1185">Reference proteome</keyword>
<comment type="subcellular location">
    <subcellularLocation>
        <location evidence="1">Cell outer membrane</location>
    </subcellularLocation>
</comment>
<dbReference type="SUPFAM" id="SSF56954">
    <property type="entry name" value="Outer membrane efflux proteins (OEP)"/>
    <property type="match status" value="1"/>
</dbReference>